<evidence type="ECO:0000256" key="10">
    <source>
        <dbReference type="HAMAP-Rule" id="MF_01981"/>
    </source>
</evidence>
<dbReference type="PIRSF" id="PIRSF000534">
    <property type="entry name" value="PPi_PFK_TP0108"/>
    <property type="match status" value="1"/>
</dbReference>
<dbReference type="SUPFAM" id="SSF53784">
    <property type="entry name" value="Phosphofructokinase"/>
    <property type="match status" value="1"/>
</dbReference>
<dbReference type="EC" id="2.7.1.11" evidence="10"/>
<comment type="cofactor">
    <cofactor evidence="1 10">
        <name>Mg(2+)</name>
        <dbReference type="ChEBI" id="CHEBI:18420"/>
    </cofactor>
</comment>
<dbReference type="UniPathway" id="UPA00109">
    <property type="reaction ID" value="UER00182"/>
</dbReference>
<feature type="binding site" evidence="10">
    <location>
        <position position="181"/>
    </location>
    <ligand>
        <name>Mg(2+)</name>
        <dbReference type="ChEBI" id="CHEBI:18420"/>
        <note>catalytic</note>
    </ligand>
</feature>
<dbReference type="FunFam" id="3.40.50.450:FF:000002">
    <property type="entry name" value="ATP-dependent 6-phosphofructokinase"/>
    <property type="match status" value="1"/>
</dbReference>
<feature type="binding site" evidence="10">
    <location>
        <begin position="209"/>
        <end position="211"/>
    </location>
    <ligand>
        <name>substrate</name>
    </ligand>
</feature>
<evidence type="ECO:0000256" key="7">
    <source>
        <dbReference type="ARBA" id="ARBA00022842"/>
    </source>
</evidence>
<feature type="binding site" evidence="10">
    <location>
        <begin position="367"/>
        <end position="370"/>
    </location>
    <ligand>
        <name>substrate</name>
    </ligand>
</feature>
<feature type="domain" description="Phosphofructokinase" evidence="12">
    <location>
        <begin position="82"/>
        <end position="392"/>
    </location>
</feature>
<feature type="binding site" evidence="10">
    <location>
        <begin position="155"/>
        <end position="156"/>
    </location>
    <ligand>
        <name>ATP</name>
        <dbReference type="ChEBI" id="CHEBI:30616"/>
    </ligand>
</feature>
<feature type="binding site" evidence="10">
    <location>
        <begin position="254"/>
        <end position="256"/>
    </location>
    <ligand>
        <name>substrate</name>
    </ligand>
</feature>
<dbReference type="EMBL" id="SMKW01000096">
    <property type="protein sequence ID" value="TDD37367.1"/>
    <property type="molecule type" value="Genomic_DNA"/>
</dbReference>
<comment type="catalytic activity">
    <reaction evidence="9 10">
        <text>beta-D-fructose 6-phosphate + ATP = beta-D-fructose 1,6-bisphosphate + ADP + H(+)</text>
        <dbReference type="Rhea" id="RHEA:16109"/>
        <dbReference type="ChEBI" id="CHEBI:15378"/>
        <dbReference type="ChEBI" id="CHEBI:30616"/>
        <dbReference type="ChEBI" id="CHEBI:32966"/>
        <dbReference type="ChEBI" id="CHEBI:57634"/>
        <dbReference type="ChEBI" id="CHEBI:456216"/>
        <dbReference type="EC" id="2.7.1.11"/>
    </reaction>
</comment>
<evidence type="ECO:0000313" key="13">
    <source>
        <dbReference type="EMBL" id="TDD37367.1"/>
    </source>
</evidence>
<evidence type="ECO:0000256" key="8">
    <source>
        <dbReference type="ARBA" id="ARBA00023152"/>
    </source>
</evidence>
<dbReference type="InterPro" id="IPR000023">
    <property type="entry name" value="Phosphofructokinase_dom"/>
</dbReference>
<dbReference type="OrthoDB" id="9802503at2"/>
<comment type="caution">
    <text evidence="13">The sequence shown here is derived from an EMBL/GenBank/DDBJ whole genome shotgun (WGS) entry which is preliminary data.</text>
</comment>
<dbReference type="GO" id="GO:0003872">
    <property type="term" value="F:6-phosphofructokinase activity"/>
    <property type="evidence" value="ECO:0007669"/>
    <property type="project" value="UniProtKB-UniRule"/>
</dbReference>
<evidence type="ECO:0000313" key="14">
    <source>
        <dbReference type="Proteomes" id="UP000294947"/>
    </source>
</evidence>
<dbReference type="InterPro" id="IPR022953">
    <property type="entry name" value="ATP_PFK"/>
</dbReference>
<evidence type="ECO:0000256" key="6">
    <source>
        <dbReference type="ARBA" id="ARBA00022840"/>
    </source>
</evidence>
<dbReference type="PANTHER" id="PTHR45770">
    <property type="entry name" value="ATP-DEPENDENT 6-PHOSPHOFRUCTOKINASE 1"/>
    <property type="match status" value="1"/>
</dbReference>
<dbReference type="GO" id="GO:0006002">
    <property type="term" value="P:fructose 6-phosphate metabolic process"/>
    <property type="evidence" value="ECO:0007669"/>
    <property type="project" value="InterPro"/>
</dbReference>
<dbReference type="GO" id="GO:0046872">
    <property type="term" value="F:metal ion binding"/>
    <property type="evidence" value="ECO:0007669"/>
    <property type="project" value="UniProtKB-KW"/>
</dbReference>
<keyword evidence="6 10" id="KW-0067">ATP-binding</keyword>
<dbReference type="RefSeq" id="WP_132493983.1">
    <property type="nucleotide sequence ID" value="NZ_SMKW01000096.1"/>
</dbReference>
<dbReference type="GO" id="GO:0005737">
    <property type="term" value="C:cytoplasm"/>
    <property type="evidence" value="ECO:0007669"/>
    <property type="project" value="UniProtKB-SubCell"/>
</dbReference>
<comment type="subcellular location">
    <subcellularLocation>
        <location evidence="10">Cytoplasm</location>
    </subcellularLocation>
</comment>
<evidence type="ECO:0000256" key="4">
    <source>
        <dbReference type="ARBA" id="ARBA00022741"/>
    </source>
</evidence>
<comment type="similarity">
    <text evidence="10">Belongs to the phosphofructokinase type A (PFKA) family. PPi-dependent PFK group II subfamily. Atypical ATP-dependent clade 'X' sub-subfamily.</text>
</comment>
<comment type="pathway">
    <text evidence="10">Carbohydrate degradation; glycolysis; D-glyceraldehyde 3-phosphate and glycerone phosphate from D-glucose: step 3/4.</text>
</comment>
<keyword evidence="2 10" id="KW-0808">Transferase</keyword>
<feature type="active site" description="Proton acceptor" evidence="10">
    <location>
        <position position="211"/>
    </location>
</feature>
<evidence type="ECO:0000256" key="2">
    <source>
        <dbReference type="ARBA" id="ARBA00022679"/>
    </source>
</evidence>
<feature type="site" description="Important for substrate specificity; cannot use PPi as phosphoryl donor" evidence="10">
    <location>
        <position position="182"/>
    </location>
</feature>
<feature type="binding site" evidence="10">
    <location>
        <position position="89"/>
    </location>
    <ligand>
        <name>ATP</name>
        <dbReference type="ChEBI" id="CHEBI:30616"/>
    </ligand>
</feature>
<name>A0A4V2YJ39_9PSEU</name>
<comment type="function">
    <text evidence="10">Catalyzes the phosphorylation of D-fructose 6-phosphate to fructose 1,6-bisphosphate by ATP, the first committing step of glycolysis.</text>
</comment>
<keyword evidence="8 10" id="KW-0324">Glycolysis</keyword>
<dbReference type="PRINTS" id="PR00476">
    <property type="entry name" value="PHFRCTKINASE"/>
</dbReference>
<dbReference type="Proteomes" id="UP000294947">
    <property type="component" value="Unassembled WGS sequence"/>
</dbReference>
<keyword evidence="4 10" id="KW-0547">Nucleotide-binding</keyword>
<dbReference type="Gene3D" id="3.40.50.460">
    <property type="entry name" value="Phosphofructokinase domain"/>
    <property type="match status" value="1"/>
</dbReference>
<evidence type="ECO:0000256" key="1">
    <source>
        <dbReference type="ARBA" id="ARBA00001946"/>
    </source>
</evidence>
<protein>
    <recommendedName>
        <fullName evidence="10">ATP-dependent 6-phosphofructokinase</fullName>
        <shortName evidence="10">ATP-PFK</shortName>
        <shortName evidence="10">Phosphofructokinase</shortName>
        <ecNumber evidence="10">2.7.1.11</ecNumber>
    </recommendedName>
    <alternativeName>
        <fullName evidence="10">Phosphohexokinase</fullName>
    </alternativeName>
</protein>
<evidence type="ECO:0000256" key="3">
    <source>
        <dbReference type="ARBA" id="ARBA00022723"/>
    </source>
</evidence>
<dbReference type="InterPro" id="IPR012004">
    <property type="entry name" value="PyroP-dep_PFK_TP0108"/>
</dbReference>
<dbReference type="Gene3D" id="3.40.50.450">
    <property type="match status" value="1"/>
</dbReference>
<dbReference type="InterPro" id="IPR035966">
    <property type="entry name" value="PKF_sf"/>
</dbReference>
<evidence type="ECO:0000256" key="5">
    <source>
        <dbReference type="ARBA" id="ARBA00022777"/>
    </source>
</evidence>
<sequence length="494" mass="53183">MTLHLEDLRVRRLGECHYDSPFSEMLAAKQTSPHYVAEGDRVLLEDTVSMLAKHNLPANQLPSFEAAGPRRKIYFDPAHVSAGVVTCGGLCPGLNNVIRGLVQELTVHYGVKRILGFRNGFRGMTAENRNDTIELTPERVRDINNAGGTILGSSRGAQDADEMVDSLVLRGINVLFIIGGDGSMRAATRLSAAIRARDLDIAVIGVPKTIDNDLPFTDQSFGFQSAFAQATEFISSVSVEAAASPDGIGIVKLMGRHSGFIACYASLALNTADIVLIPEVPFVLEGTDGLLARVEQHVRSKGYVVIVVAEGAGQDLLAERGLLQSDATDASGNAKLGDIGALLRESITAHLTDAGLTPTVRYIDPSYAIRSVTANAYDSVYCLRLAHAAVHAAMAGRTETAVVRWRRRFVHVPMPLIISYRNQVDPDGDLWMSVLEATGHLFPPRTHGGLDQEQSHGGHRGVRRPAGWDDGVAIQNAGQLDVDLPDINSARSFP</sequence>
<keyword evidence="7 10" id="KW-0460">Magnesium</keyword>
<proteinExistence type="inferred from homology"/>
<dbReference type="InterPro" id="IPR050929">
    <property type="entry name" value="PFKA"/>
</dbReference>
<evidence type="ECO:0000256" key="11">
    <source>
        <dbReference type="SAM" id="MobiDB-lite"/>
    </source>
</evidence>
<dbReference type="NCBIfam" id="NF005301">
    <property type="entry name" value="PRK06830.1"/>
    <property type="match status" value="1"/>
</dbReference>
<keyword evidence="3 10" id="KW-0479">Metal-binding</keyword>
<keyword evidence="5 10" id="KW-0418">Kinase</keyword>
<evidence type="ECO:0000256" key="9">
    <source>
        <dbReference type="ARBA" id="ARBA00048070"/>
    </source>
</evidence>
<dbReference type="AlphaFoldDB" id="A0A4V2YJ39"/>
<feature type="region of interest" description="Disordered" evidence="11">
    <location>
        <begin position="443"/>
        <end position="468"/>
    </location>
</feature>
<feature type="binding site" evidence="10">
    <location>
        <position position="310"/>
    </location>
    <ligand>
        <name>substrate</name>
    </ligand>
</feature>
<comment type="subunit">
    <text evidence="10">Homodimer.</text>
</comment>
<reference evidence="13 14" key="1">
    <citation type="submission" date="2019-03" db="EMBL/GenBank/DDBJ databases">
        <title>Draft genome sequences of novel Actinobacteria.</title>
        <authorList>
            <person name="Sahin N."/>
            <person name="Ay H."/>
            <person name="Saygin H."/>
        </authorList>
    </citation>
    <scope>NUCLEOTIDE SEQUENCE [LARGE SCALE GENOMIC DNA]</scope>
    <source>
        <strain evidence="13 14">7K502</strain>
    </source>
</reference>
<dbReference type="HAMAP" id="MF_01981">
    <property type="entry name" value="Phosphofructokinase_II_X"/>
    <property type="match status" value="1"/>
</dbReference>
<organism evidence="13 14">
    <name type="scientific">Saccharopolyspora elongata</name>
    <dbReference type="NCBI Taxonomy" id="2530387"/>
    <lineage>
        <taxon>Bacteria</taxon>
        <taxon>Bacillati</taxon>
        <taxon>Actinomycetota</taxon>
        <taxon>Actinomycetes</taxon>
        <taxon>Pseudonocardiales</taxon>
        <taxon>Pseudonocardiaceae</taxon>
        <taxon>Saccharopolyspora</taxon>
    </lineage>
</organism>
<gene>
    <name evidence="10" type="primary">pfkA</name>
    <name evidence="13" type="ORF">E1288_40560</name>
</gene>
<feature type="binding site" evidence="10">
    <location>
        <begin position="180"/>
        <end position="183"/>
    </location>
    <ligand>
        <name>ATP</name>
        <dbReference type="ChEBI" id="CHEBI:30616"/>
    </ligand>
</feature>
<evidence type="ECO:0000259" key="12">
    <source>
        <dbReference type="Pfam" id="PF00365"/>
    </source>
</evidence>
<accession>A0A4V2YJ39</accession>
<keyword evidence="14" id="KW-1185">Reference proteome</keyword>
<dbReference type="Pfam" id="PF00365">
    <property type="entry name" value="PFK"/>
    <property type="match status" value="1"/>
</dbReference>
<keyword evidence="10" id="KW-0963">Cytoplasm</keyword>
<dbReference type="GO" id="GO:0005524">
    <property type="term" value="F:ATP binding"/>
    <property type="evidence" value="ECO:0007669"/>
    <property type="project" value="UniProtKB-KW"/>
</dbReference>